<protein>
    <recommendedName>
        <fullName evidence="5">Glycosyltransferase</fullName>
        <ecNumber evidence="5">2.4.1.-</ecNumber>
    </recommendedName>
</protein>
<dbReference type="Proteomes" id="UP000250235">
    <property type="component" value="Unassembled WGS sequence"/>
</dbReference>
<proteinExistence type="inferred from homology"/>
<keyword evidence="8" id="KW-1185">Reference proteome</keyword>
<comment type="similarity">
    <text evidence="1 4">Belongs to the UDP-glycosyltransferase family.</text>
</comment>
<evidence type="ECO:0000256" key="2">
    <source>
        <dbReference type="ARBA" id="ARBA00022676"/>
    </source>
</evidence>
<dbReference type="Gene3D" id="3.40.50.2000">
    <property type="entry name" value="Glycogen Phosphorylase B"/>
    <property type="match status" value="2"/>
</dbReference>
<dbReference type="PANTHER" id="PTHR11926">
    <property type="entry name" value="GLUCOSYL/GLUCURONOSYL TRANSFERASES"/>
    <property type="match status" value="1"/>
</dbReference>
<dbReference type="PROSITE" id="PS00375">
    <property type="entry name" value="UDPGT"/>
    <property type="match status" value="1"/>
</dbReference>
<evidence type="ECO:0000313" key="8">
    <source>
        <dbReference type="Proteomes" id="UP000250235"/>
    </source>
</evidence>
<dbReference type="OrthoDB" id="5835829at2759"/>
<keyword evidence="3 4" id="KW-0808">Transferase</keyword>
<evidence type="ECO:0000256" key="1">
    <source>
        <dbReference type="ARBA" id="ARBA00009995"/>
    </source>
</evidence>
<dbReference type="GO" id="GO:0080043">
    <property type="term" value="F:quercetin 3-O-glucosyltransferase activity"/>
    <property type="evidence" value="ECO:0007669"/>
    <property type="project" value="TreeGrafter"/>
</dbReference>
<name>A0A2Z7AM17_9LAMI</name>
<feature type="region of interest" description="Disordered" evidence="6">
    <location>
        <begin position="492"/>
        <end position="516"/>
    </location>
</feature>
<accession>A0A2Z7AM17</accession>
<evidence type="ECO:0000256" key="6">
    <source>
        <dbReference type="SAM" id="MobiDB-lite"/>
    </source>
</evidence>
<reference evidence="7 8" key="1">
    <citation type="journal article" date="2015" name="Proc. Natl. Acad. Sci. U.S.A.">
        <title>The resurrection genome of Boea hygrometrica: A blueprint for survival of dehydration.</title>
        <authorList>
            <person name="Xiao L."/>
            <person name="Yang G."/>
            <person name="Zhang L."/>
            <person name="Yang X."/>
            <person name="Zhao S."/>
            <person name="Ji Z."/>
            <person name="Zhou Q."/>
            <person name="Hu M."/>
            <person name="Wang Y."/>
            <person name="Chen M."/>
            <person name="Xu Y."/>
            <person name="Jin H."/>
            <person name="Xiao X."/>
            <person name="Hu G."/>
            <person name="Bao F."/>
            <person name="Hu Y."/>
            <person name="Wan P."/>
            <person name="Li L."/>
            <person name="Deng X."/>
            <person name="Kuang T."/>
            <person name="Xiang C."/>
            <person name="Zhu J.K."/>
            <person name="Oliver M.J."/>
            <person name="He Y."/>
        </authorList>
    </citation>
    <scope>NUCLEOTIDE SEQUENCE [LARGE SCALE GENOMIC DNA]</scope>
    <source>
        <strain evidence="8">cv. XS01</strain>
    </source>
</reference>
<dbReference type="CDD" id="cd03784">
    <property type="entry name" value="GT1_Gtf-like"/>
    <property type="match status" value="1"/>
</dbReference>
<dbReference type="AlphaFoldDB" id="A0A2Z7AM17"/>
<dbReference type="EC" id="2.4.1.-" evidence="5"/>
<organism evidence="7 8">
    <name type="scientific">Dorcoceras hygrometricum</name>
    <dbReference type="NCBI Taxonomy" id="472368"/>
    <lineage>
        <taxon>Eukaryota</taxon>
        <taxon>Viridiplantae</taxon>
        <taxon>Streptophyta</taxon>
        <taxon>Embryophyta</taxon>
        <taxon>Tracheophyta</taxon>
        <taxon>Spermatophyta</taxon>
        <taxon>Magnoliopsida</taxon>
        <taxon>eudicotyledons</taxon>
        <taxon>Gunneridae</taxon>
        <taxon>Pentapetalae</taxon>
        <taxon>asterids</taxon>
        <taxon>lamiids</taxon>
        <taxon>Lamiales</taxon>
        <taxon>Gesneriaceae</taxon>
        <taxon>Didymocarpoideae</taxon>
        <taxon>Trichosporeae</taxon>
        <taxon>Loxocarpinae</taxon>
        <taxon>Dorcoceras</taxon>
    </lineage>
</organism>
<evidence type="ECO:0000256" key="4">
    <source>
        <dbReference type="RuleBase" id="RU003718"/>
    </source>
</evidence>
<dbReference type="PANTHER" id="PTHR11926:SF1402">
    <property type="entry name" value="GLYCOSYLTRANSFERASE"/>
    <property type="match status" value="1"/>
</dbReference>
<dbReference type="GO" id="GO:0080044">
    <property type="term" value="F:quercetin 7-O-glucosyltransferase activity"/>
    <property type="evidence" value="ECO:0007669"/>
    <property type="project" value="TreeGrafter"/>
</dbReference>
<evidence type="ECO:0000256" key="5">
    <source>
        <dbReference type="RuleBase" id="RU362057"/>
    </source>
</evidence>
<evidence type="ECO:0000256" key="3">
    <source>
        <dbReference type="ARBA" id="ARBA00022679"/>
    </source>
</evidence>
<gene>
    <name evidence="7" type="ORF">F511_09028</name>
</gene>
<sequence>MTAMTKKMMKKVILIPYPAQGHVNPMIKLASFLSNMGFHPIIITPDFIHRRVSRRTTDGIVFMSIPDGLSEGTPRDFFAIEMAMERYMAAPLEELVRRETMDGGGGIGFFVVDLLASWAIEVGRLCGVAVAGFWPAMHATYRLVAAIPDLINAGVISEHGSSTSRNRRFKFWSRTLERSKTLPWILTNTFPDESQSKTTQQSAYLNYFDTPHVLEIGPLIMQSSAMASFWEEDMSCLRWLDVQESGSVVYVSFGSWVSPIDEAKIRSLALALESCQRSFVWVLAPAWRQGLPEGYVEKVATRGRIVAWVPQVEVLRHHAVGCYMTHCGWNSTMEAIQCKKPLLCYPIAGDQFLNSVYIVNVWRIGVKIEGFGREEVEKALAFVLEDEQMRGRIERLNDKLFGKDGISEARAKLMAFTQDIYRHISVEKNRSGESVIGFSLNFVGFRKISRRLPALTFVIIQTLLVLLCSGWCIDCLYFGDLLEQIGPGGLPRESIGSTGAHEEPSGDGQDTEADQCRNCPSQIVKARQDTEDSSV</sequence>
<dbReference type="SUPFAM" id="SSF53756">
    <property type="entry name" value="UDP-Glycosyltransferase/glycogen phosphorylase"/>
    <property type="match status" value="1"/>
</dbReference>
<dbReference type="InterPro" id="IPR002213">
    <property type="entry name" value="UDP_glucos_trans"/>
</dbReference>
<dbReference type="InterPro" id="IPR035595">
    <property type="entry name" value="UDP_glycos_trans_CS"/>
</dbReference>
<dbReference type="Pfam" id="PF00201">
    <property type="entry name" value="UDPGT"/>
    <property type="match status" value="1"/>
</dbReference>
<dbReference type="EMBL" id="KV014362">
    <property type="protein sequence ID" value="KZV22506.1"/>
    <property type="molecule type" value="Genomic_DNA"/>
</dbReference>
<evidence type="ECO:0000313" key="7">
    <source>
        <dbReference type="EMBL" id="KZV22506.1"/>
    </source>
</evidence>
<dbReference type="FunFam" id="3.40.50.2000:FF:000060">
    <property type="entry name" value="Glycosyltransferase"/>
    <property type="match status" value="1"/>
</dbReference>
<keyword evidence="2 4" id="KW-0328">Glycosyltransferase</keyword>
<dbReference type="GO" id="GO:0016138">
    <property type="term" value="P:glycoside biosynthetic process"/>
    <property type="evidence" value="ECO:0007669"/>
    <property type="project" value="UniProtKB-ARBA"/>
</dbReference>